<dbReference type="Gene3D" id="3.40.50.150">
    <property type="entry name" value="Vaccinia Virus protein VP39"/>
    <property type="match status" value="1"/>
</dbReference>
<dbReference type="PANTHER" id="PTHR35276">
    <property type="entry name" value="S-ADENOSYL-L-METHIONINE-DEPENDENT METHYLTRANSFERASES SUPERFAMILY PROTEIN"/>
    <property type="match status" value="1"/>
</dbReference>
<organism evidence="1 2">
    <name type="scientific">Hydrogenoanaerobacterium saccharovorans</name>
    <dbReference type="NCBI Taxonomy" id="474960"/>
    <lineage>
        <taxon>Bacteria</taxon>
        <taxon>Bacillati</taxon>
        <taxon>Bacillota</taxon>
        <taxon>Clostridia</taxon>
        <taxon>Eubacteriales</taxon>
        <taxon>Oscillospiraceae</taxon>
        <taxon>Hydrogenoanaerobacterium</taxon>
    </lineage>
</organism>
<dbReference type="Pfam" id="PF06962">
    <property type="entry name" value="rRNA_methylase"/>
    <property type="match status" value="1"/>
</dbReference>
<keyword evidence="1" id="KW-0808">Transferase</keyword>
<reference evidence="1 2" key="1">
    <citation type="submission" date="2016-10" db="EMBL/GenBank/DDBJ databases">
        <authorList>
            <person name="de Groot N.N."/>
        </authorList>
    </citation>
    <scope>NUCLEOTIDE SEQUENCE [LARGE SCALE GENOMIC DNA]</scope>
    <source>
        <strain evidence="1 2">CGMCC 1.5070</strain>
    </source>
</reference>
<dbReference type="OrthoDB" id="9792989at2"/>
<evidence type="ECO:0000313" key="2">
    <source>
        <dbReference type="Proteomes" id="UP000199158"/>
    </source>
</evidence>
<dbReference type="GO" id="GO:0008168">
    <property type="term" value="F:methyltransferase activity"/>
    <property type="evidence" value="ECO:0007669"/>
    <property type="project" value="UniProtKB-KW"/>
</dbReference>
<dbReference type="RefSeq" id="WP_092756174.1">
    <property type="nucleotide sequence ID" value="NZ_FOCG01000003.1"/>
</dbReference>
<dbReference type="EMBL" id="FOCG01000003">
    <property type="protein sequence ID" value="SEN10174.1"/>
    <property type="molecule type" value="Genomic_DNA"/>
</dbReference>
<dbReference type="Proteomes" id="UP000199158">
    <property type="component" value="Unassembled WGS sequence"/>
</dbReference>
<dbReference type="AlphaFoldDB" id="A0A1H8DTI3"/>
<dbReference type="SUPFAM" id="SSF53335">
    <property type="entry name" value="S-adenosyl-L-methionine-dependent methyltransferases"/>
    <property type="match status" value="1"/>
</dbReference>
<keyword evidence="2" id="KW-1185">Reference proteome</keyword>
<dbReference type="InterPro" id="IPR029063">
    <property type="entry name" value="SAM-dependent_MTases_sf"/>
</dbReference>
<name>A0A1H8DTI3_9FIRM</name>
<accession>A0A1H8DTI3</accession>
<dbReference type="CDD" id="cd02440">
    <property type="entry name" value="AdoMet_MTases"/>
    <property type="match status" value="1"/>
</dbReference>
<dbReference type="InterPro" id="IPR010719">
    <property type="entry name" value="MnmM_MeTrfase"/>
</dbReference>
<evidence type="ECO:0000313" key="1">
    <source>
        <dbReference type="EMBL" id="SEN10174.1"/>
    </source>
</evidence>
<dbReference type="GO" id="GO:0032259">
    <property type="term" value="P:methylation"/>
    <property type="evidence" value="ECO:0007669"/>
    <property type="project" value="UniProtKB-KW"/>
</dbReference>
<proteinExistence type="predicted"/>
<dbReference type="PANTHER" id="PTHR35276:SF1">
    <property type="entry name" value="TRNA (MNM(5)S(2)U34)-METHYLTRANSFERASE, CHLOROPLASTIC"/>
    <property type="match status" value="1"/>
</dbReference>
<sequence length="187" mass="20397">MGLNTLGLAHKFIAEHVKPGGFCIDATAGRGGDTAFLCGLVGKTGKVLAFDIQEDAVKSTREFITQKGYDNIAQVLLESHSNMAAYAQDETVDCIVFNFGWLPGGNHKIFTQPATSIAAIEQGLKLLKQGGIMSLCIYYGGESGFQERDALLEYLKTIDNRAYTVLVTQFYNRPNNPPIPVFITKDV</sequence>
<gene>
    <name evidence="1" type="ORF">SAMN05216180_2772</name>
</gene>
<keyword evidence="1" id="KW-0489">Methyltransferase</keyword>
<dbReference type="STRING" id="474960.SAMN05216180_2772"/>
<protein>
    <submittedName>
        <fullName evidence="1">Putative rRNA methylase</fullName>
    </submittedName>
</protein>